<dbReference type="Proteomes" id="UP000274139">
    <property type="component" value="Unassembled WGS sequence"/>
</dbReference>
<evidence type="ECO:0000313" key="2">
    <source>
        <dbReference type="Proteomes" id="UP000274139"/>
    </source>
</evidence>
<protein>
    <submittedName>
        <fullName evidence="1">Uncharacterized protein</fullName>
    </submittedName>
</protein>
<dbReference type="EMBL" id="RFAR01000021">
    <property type="protein sequence ID" value="RMC99936.1"/>
    <property type="molecule type" value="Genomic_DNA"/>
</dbReference>
<accession>A0A454JKS8</accession>
<gene>
    <name evidence="1" type="ORF">EAY64_06425</name>
</gene>
<proteinExistence type="predicted"/>
<keyword evidence="2" id="KW-1185">Reference proteome</keyword>
<dbReference type="AlphaFoldDB" id="A0A454JKS8"/>
<sequence>MALILIMIRDEPDGTVSVLLQDEPRCTPDQVEFSPAQHIGATALNAIHASLQEVGKTTIDLSAAPSAQPPFKRKLEIVGTDEMPI</sequence>
<dbReference type="RefSeq" id="WP_103523951.1">
    <property type="nucleotide sequence ID" value="NZ_JAIZDC010000001.1"/>
</dbReference>
<name>A0A454JKS8_9NEIS</name>
<evidence type="ECO:0000313" key="1">
    <source>
        <dbReference type="EMBL" id="RMC99936.1"/>
    </source>
</evidence>
<organism evidence="1 2">
    <name type="scientific">Aquitalea palustris</name>
    <dbReference type="NCBI Taxonomy" id="2480983"/>
    <lineage>
        <taxon>Bacteria</taxon>
        <taxon>Pseudomonadati</taxon>
        <taxon>Pseudomonadota</taxon>
        <taxon>Betaproteobacteria</taxon>
        <taxon>Neisseriales</taxon>
        <taxon>Chromobacteriaceae</taxon>
        <taxon>Aquitalea</taxon>
    </lineage>
</organism>
<comment type="caution">
    <text evidence="1">The sequence shown here is derived from an EMBL/GenBank/DDBJ whole genome shotgun (WGS) entry which is preliminary data.</text>
</comment>
<reference evidence="1 2" key="1">
    <citation type="submission" date="2018-10" db="EMBL/GenBank/DDBJ databases">
        <title>Draft genome sequence of Aquitalea MWU14-2217 isolated from a wild cranberry bog in Provincetown, Massachusetts.</title>
        <authorList>
            <person name="Ebadzadsahrai G."/>
            <person name="Soby S."/>
        </authorList>
    </citation>
    <scope>NUCLEOTIDE SEQUENCE [LARGE SCALE GENOMIC DNA]</scope>
    <source>
        <strain evidence="1 2">MWU14-2217</strain>
    </source>
</reference>